<dbReference type="EMBL" id="JAIWYP010000001">
    <property type="protein sequence ID" value="KAH3884929.1"/>
    <property type="molecule type" value="Genomic_DNA"/>
</dbReference>
<gene>
    <name evidence="2" type="ORF">DPMN_008915</name>
</gene>
<feature type="region of interest" description="Disordered" evidence="1">
    <location>
        <begin position="46"/>
        <end position="67"/>
    </location>
</feature>
<keyword evidence="3" id="KW-1185">Reference proteome</keyword>
<reference evidence="2" key="2">
    <citation type="submission" date="2020-11" db="EMBL/GenBank/DDBJ databases">
        <authorList>
            <person name="McCartney M.A."/>
            <person name="Auch B."/>
            <person name="Kono T."/>
            <person name="Mallez S."/>
            <person name="Becker A."/>
            <person name="Gohl D.M."/>
            <person name="Silverstein K.A.T."/>
            <person name="Koren S."/>
            <person name="Bechman K.B."/>
            <person name="Herman A."/>
            <person name="Abrahante J.E."/>
            <person name="Garbe J."/>
        </authorList>
    </citation>
    <scope>NUCLEOTIDE SEQUENCE</scope>
    <source>
        <strain evidence="2">Duluth1</strain>
        <tissue evidence="2">Whole animal</tissue>
    </source>
</reference>
<accession>A0A9D4N095</accession>
<evidence type="ECO:0000256" key="1">
    <source>
        <dbReference type="SAM" id="MobiDB-lite"/>
    </source>
</evidence>
<dbReference type="AlphaFoldDB" id="A0A9D4N095"/>
<evidence type="ECO:0000313" key="2">
    <source>
        <dbReference type="EMBL" id="KAH3884929.1"/>
    </source>
</evidence>
<proteinExistence type="predicted"/>
<organism evidence="2 3">
    <name type="scientific">Dreissena polymorpha</name>
    <name type="common">Zebra mussel</name>
    <name type="synonym">Mytilus polymorpha</name>
    <dbReference type="NCBI Taxonomy" id="45954"/>
    <lineage>
        <taxon>Eukaryota</taxon>
        <taxon>Metazoa</taxon>
        <taxon>Spiralia</taxon>
        <taxon>Lophotrochozoa</taxon>
        <taxon>Mollusca</taxon>
        <taxon>Bivalvia</taxon>
        <taxon>Autobranchia</taxon>
        <taxon>Heteroconchia</taxon>
        <taxon>Euheterodonta</taxon>
        <taxon>Imparidentia</taxon>
        <taxon>Neoheterodontei</taxon>
        <taxon>Myida</taxon>
        <taxon>Dreissenoidea</taxon>
        <taxon>Dreissenidae</taxon>
        <taxon>Dreissena</taxon>
    </lineage>
</organism>
<dbReference type="Proteomes" id="UP000828390">
    <property type="component" value="Unassembled WGS sequence"/>
</dbReference>
<name>A0A9D4N095_DREPO</name>
<protein>
    <submittedName>
        <fullName evidence="2">Uncharacterized protein</fullName>
    </submittedName>
</protein>
<comment type="caution">
    <text evidence="2">The sequence shown here is derived from an EMBL/GenBank/DDBJ whole genome shotgun (WGS) entry which is preliminary data.</text>
</comment>
<feature type="region of interest" description="Disordered" evidence="1">
    <location>
        <begin position="1"/>
        <end position="24"/>
    </location>
</feature>
<sequence length="67" mass="8178">MWSEYSQRNVREQDNCSPTDTLRQNVYPKRLSEYRFKMMHTTMAIRKTGKQRQQRRECGRYQARGCS</sequence>
<evidence type="ECO:0000313" key="3">
    <source>
        <dbReference type="Proteomes" id="UP000828390"/>
    </source>
</evidence>
<reference evidence="2" key="1">
    <citation type="journal article" date="2019" name="bioRxiv">
        <title>The Genome of the Zebra Mussel, Dreissena polymorpha: A Resource for Invasive Species Research.</title>
        <authorList>
            <person name="McCartney M.A."/>
            <person name="Auch B."/>
            <person name="Kono T."/>
            <person name="Mallez S."/>
            <person name="Zhang Y."/>
            <person name="Obille A."/>
            <person name="Becker A."/>
            <person name="Abrahante J.E."/>
            <person name="Garbe J."/>
            <person name="Badalamenti J.P."/>
            <person name="Herman A."/>
            <person name="Mangelson H."/>
            <person name="Liachko I."/>
            <person name="Sullivan S."/>
            <person name="Sone E.D."/>
            <person name="Koren S."/>
            <person name="Silverstein K.A.T."/>
            <person name="Beckman K.B."/>
            <person name="Gohl D.M."/>
        </authorList>
    </citation>
    <scope>NUCLEOTIDE SEQUENCE</scope>
    <source>
        <strain evidence="2">Duluth1</strain>
        <tissue evidence="2">Whole animal</tissue>
    </source>
</reference>
<feature type="compositionally biased region" description="Polar residues" evidence="1">
    <location>
        <begin position="15"/>
        <end position="24"/>
    </location>
</feature>